<proteinExistence type="predicted"/>
<protein>
    <submittedName>
        <fullName evidence="1">Uncharacterized protein</fullName>
    </submittedName>
</protein>
<evidence type="ECO:0000313" key="1">
    <source>
        <dbReference type="EMBL" id="VEN75157.1"/>
    </source>
</evidence>
<sequence>MRQGFQRIATASDHLTGKLEEFSILDGMGIVGPDCHHPVIAHDNHIVVTHGHYHSISEFLRAWEEIGNSRHVSDIEWDLWDHEIVGVVRLATG</sequence>
<accession>A0A484HQK1</accession>
<name>A0A484HQK1_9BACT</name>
<dbReference type="EMBL" id="CAACVI010000049">
    <property type="protein sequence ID" value="VEN75157.1"/>
    <property type="molecule type" value="Genomic_DNA"/>
</dbReference>
<organism evidence="1">
    <name type="scientific">uncultured Desulfobacteraceae bacterium</name>
    <dbReference type="NCBI Taxonomy" id="218296"/>
    <lineage>
        <taxon>Bacteria</taxon>
        <taxon>Pseudomonadati</taxon>
        <taxon>Thermodesulfobacteriota</taxon>
        <taxon>Desulfobacteria</taxon>
        <taxon>Desulfobacterales</taxon>
        <taxon>Desulfobacteraceae</taxon>
        <taxon>environmental samples</taxon>
    </lineage>
</organism>
<reference evidence="1" key="1">
    <citation type="submission" date="2019-01" db="EMBL/GenBank/DDBJ databases">
        <authorList>
            <consortium name="Genoscope - CEA"/>
            <person name="William W."/>
        </authorList>
    </citation>
    <scope>NUCLEOTIDE SEQUENCE</scope>
    <source>
        <strain evidence="1">CR-1</strain>
    </source>
</reference>
<gene>
    <name evidence="1" type="ORF">EPICR_60145</name>
</gene>
<dbReference type="AlphaFoldDB" id="A0A484HQK1"/>